<organism evidence="1 2">
    <name type="scientific">Alternaria alternata</name>
    <name type="common">Alternaria rot fungus</name>
    <name type="synonym">Torula alternata</name>
    <dbReference type="NCBI Taxonomy" id="5599"/>
    <lineage>
        <taxon>Eukaryota</taxon>
        <taxon>Fungi</taxon>
        <taxon>Dikarya</taxon>
        <taxon>Ascomycota</taxon>
        <taxon>Pezizomycotina</taxon>
        <taxon>Dothideomycetes</taxon>
        <taxon>Pleosporomycetidae</taxon>
        <taxon>Pleosporales</taxon>
        <taxon>Pleosporineae</taxon>
        <taxon>Pleosporaceae</taxon>
        <taxon>Alternaria</taxon>
        <taxon>Alternaria sect. Alternaria</taxon>
        <taxon>Alternaria alternata complex</taxon>
    </lineage>
</organism>
<proteinExistence type="predicted"/>
<dbReference type="RefSeq" id="XP_018379115.1">
    <property type="nucleotide sequence ID" value="XM_018532419.1"/>
</dbReference>
<name>A0A177D261_ALTAL</name>
<dbReference type="AlphaFoldDB" id="A0A177D261"/>
<dbReference type="EMBL" id="KV441507">
    <property type="protein sequence ID" value="OAG13694.1"/>
    <property type="molecule type" value="Genomic_DNA"/>
</dbReference>
<accession>A0A177D261</accession>
<dbReference type="KEGG" id="aalt:CC77DRAFT_599385"/>
<sequence>MRLRISFMQSYRTKGASCFEDGLRLTPTLVCTITCTCTCIGLFVRPIIPRHGNGSAELFGPWHHLCLEDSRCWPRYLNDKKRILHHLRLLQTACCDCALGRGSFKASSTDSSCQLFRGSKVPTRRMFLPLF</sequence>
<dbReference type="VEuPathDB" id="FungiDB:CC77DRAFT_599385"/>
<protein>
    <submittedName>
        <fullName evidence="1">Uncharacterized protein</fullName>
    </submittedName>
</protein>
<keyword evidence="2" id="KW-1185">Reference proteome</keyword>
<evidence type="ECO:0000313" key="1">
    <source>
        <dbReference type="EMBL" id="OAG13694.1"/>
    </source>
</evidence>
<reference evidence="1 2" key="1">
    <citation type="submission" date="2016-05" db="EMBL/GenBank/DDBJ databases">
        <title>Comparative analysis of secretome profiles of manganese(II)-oxidizing ascomycete fungi.</title>
        <authorList>
            <consortium name="DOE Joint Genome Institute"/>
            <person name="Zeiner C.A."/>
            <person name="Purvine S.O."/>
            <person name="Zink E.M."/>
            <person name="Wu S."/>
            <person name="Pasa-Tolic L."/>
            <person name="Chaput D.L."/>
            <person name="Haridas S."/>
            <person name="Grigoriev I.V."/>
            <person name="Santelli C.M."/>
            <person name="Hansel C.M."/>
        </authorList>
    </citation>
    <scope>NUCLEOTIDE SEQUENCE [LARGE SCALE GENOMIC DNA]</scope>
    <source>
        <strain evidence="1 2">SRC1lrK2f</strain>
    </source>
</reference>
<dbReference type="Proteomes" id="UP000077248">
    <property type="component" value="Unassembled WGS sequence"/>
</dbReference>
<gene>
    <name evidence="1" type="ORF">CC77DRAFT_599385</name>
</gene>
<evidence type="ECO:0000313" key="2">
    <source>
        <dbReference type="Proteomes" id="UP000077248"/>
    </source>
</evidence>
<dbReference type="GeneID" id="29118013"/>